<evidence type="ECO:0000313" key="4">
    <source>
        <dbReference type="EMBL" id="PKC60378.1"/>
    </source>
</evidence>
<evidence type="ECO:0000313" key="5">
    <source>
        <dbReference type="EMBL" id="PKK75191.1"/>
    </source>
</evidence>
<organism evidence="2 9">
    <name type="scientific">Rhizophagus irregularis</name>
    <dbReference type="NCBI Taxonomy" id="588596"/>
    <lineage>
        <taxon>Eukaryota</taxon>
        <taxon>Fungi</taxon>
        <taxon>Fungi incertae sedis</taxon>
        <taxon>Mucoromycota</taxon>
        <taxon>Glomeromycotina</taxon>
        <taxon>Glomeromycetes</taxon>
        <taxon>Glomerales</taxon>
        <taxon>Glomeraceae</taxon>
        <taxon>Rhizophagus</taxon>
    </lineage>
</organism>
<dbReference type="Proteomes" id="UP000684084">
    <property type="component" value="Unassembled WGS sequence"/>
</dbReference>
<reference evidence="2" key="5">
    <citation type="submission" date="2020-05" db="EMBL/GenBank/DDBJ databases">
        <authorList>
            <person name="Rincon C."/>
            <person name="Sanders R I."/>
            <person name="Robbins C."/>
            <person name="Chaturvedi A."/>
        </authorList>
    </citation>
    <scope>NUCLEOTIDE SEQUENCE</scope>
    <source>
        <strain evidence="2">CHB12</strain>
    </source>
</reference>
<reference evidence="6 8" key="3">
    <citation type="submission" date="2017-10" db="EMBL/GenBank/DDBJ databases">
        <title>Extensive intraspecific genome diversity in a model arbuscular mycorrhizal fungus.</title>
        <authorList>
            <person name="Chen E.C.H."/>
            <person name="Morin E."/>
            <person name="Baudet D."/>
            <person name="Noel J."/>
            <person name="Ndikumana S."/>
            <person name="Charron P."/>
            <person name="St-Onge C."/>
            <person name="Giorgi J."/>
            <person name="Grigoriev I.V."/>
            <person name="Roux C."/>
            <person name="Martin F.M."/>
            <person name="Corradi N."/>
        </authorList>
    </citation>
    <scope>NUCLEOTIDE SEQUENCE [LARGE SCALE GENOMIC DNA]</scope>
    <source>
        <strain evidence="4 6">A1</strain>
        <strain evidence="5 8">C2</strain>
    </source>
</reference>
<evidence type="ECO:0000313" key="7">
    <source>
        <dbReference type="Proteomes" id="UP000232722"/>
    </source>
</evidence>
<feature type="transmembrane region" description="Helical" evidence="1">
    <location>
        <begin position="43"/>
        <end position="64"/>
    </location>
</feature>
<dbReference type="OrthoDB" id="2336735at2759"/>
<evidence type="ECO:0000313" key="8">
    <source>
        <dbReference type="Proteomes" id="UP000233469"/>
    </source>
</evidence>
<feature type="transmembrane region" description="Helical" evidence="1">
    <location>
        <begin position="85"/>
        <end position="109"/>
    </location>
</feature>
<dbReference type="EMBL" id="LLXH01001156">
    <property type="protein sequence ID" value="PKC60378.1"/>
    <property type="molecule type" value="Genomic_DNA"/>
</dbReference>
<protein>
    <submittedName>
        <fullName evidence="2">Uncharacterized protein</fullName>
    </submittedName>
</protein>
<dbReference type="EMBL" id="CAGKOT010000025">
    <property type="protein sequence ID" value="CAB5368625.1"/>
    <property type="molecule type" value="Genomic_DNA"/>
</dbReference>
<gene>
    <name evidence="2" type="ORF">CHRIB12_LOCUS11834</name>
    <name evidence="4" type="ORF">RhiirA1_468125</name>
    <name evidence="3" type="ORF">RhiirA5_378800</name>
    <name evidence="5" type="ORF">RhiirC2_773897</name>
</gene>
<reference evidence="7 8" key="1">
    <citation type="submission" date="2016-04" db="EMBL/GenBank/DDBJ databases">
        <title>Genome analyses suggest a sexual origin of heterokaryosis in a supposedly ancient asexual fungus.</title>
        <authorList>
            <person name="Ropars J."/>
            <person name="Sedzielewska K."/>
            <person name="Noel J."/>
            <person name="Charron P."/>
            <person name="Farinelli L."/>
            <person name="Marton T."/>
            <person name="Kruger M."/>
            <person name="Pelin A."/>
            <person name="Brachmann A."/>
            <person name="Corradi N."/>
        </authorList>
    </citation>
    <scope>NUCLEOTIDE SEQUENCE [LARGE SCALE GENOMIC DNA]</scope>
    <source>
        <strain evidence="3 7">A5</strain>
        <strain evidence="5 8">C2</strain>
    </source>
</reference>
<accession>A0A2I1EST6</accession>
<feature type="transmembrane region" description="Helical" evidence="1">
    <location>
        <begin position="168"/>
        <end position="191"/>
    </location>
</feature>
<dbReference type="AlphaFoldDB" id="A0A2I1EST6"/>
<name>A0A2I1EST6_9GLOM</name>
<evidence type="ECO:0000313" key="9">
    <source>
        <dbReference type="Proteomes" id="UP000684084"/>
    </source>
</evidence>
<reference evidence="3 7" key="2">
    <citation type="submission" date="2017-09" db="EMBL/GenBank/DDBJ databases">
        <title>Extensive intraspecific genome diversity in a model arbuscular mycorrhizal fungus.</title>
        <authorList>
            <person name="Chen E.C."/>
            <person name="Morin E."/>
            <person name="Beaudet D."/>
            <person name="Noel J."/>
            <person name="Ndikumana S."/>
            <person name="Charron P."/>
            <person name="St-Onge C."/>
            <person name="Giorgi J."/>
            <person name="Grigoriev I.V."/>
            <person name="Roux C."/>
            <person name="Martin F.M."/>
            <person name="Corradi N."/>
        </authorList>
    </citation>
    <scope>NUCLEOTIDE SEQUENCE [LARGE SCALE GENOMIC DNA]</scope>
    <source>
        <strain evidence="3 7">A5</strain>
    </source>
</reference>
<evidence type="ECO:0000313" key="6">
    <source>
        <dbReference type="Proteomes" id="UP000232688"/>
    </source>
</evidence>
<dbReference type="VEuPathDB" id="FungiDB:RhiirFUN_009690"/>
<dbReference type="Proteomes" id="UP000232688">
    <property type="component" value="Unassembled WGS sequence"/>
</dbReference>
<reference evidence="4 6" key="4">
    <citation type="submission" date="2017-10" db="EMBL/GenBank/DDBJ databases">
        <title>Genome analyses suggest a sexual origin of heterokaryosis in a supposedly ancient asexual fungus.</title>
        <authorList>
            <person name="Corradi N."/>
            <person name="Sedzielewska K."/>
            <person name="Noel J."/>
            <person name="Charron P."/>
            <person name="Farinelli L."/>
            <person name="Marton T."/>
            <person name="Kruger M."/>
            <person name="Pelin A."/>
            <person name="Brachmann A."/>
            <person name="Corradi N."/>
        </authorList>
    </citation>
    <scope>NUCLEOTIDE SEQUENCE [LARGE SCALE GENOMIC DNA]</scope>
    <source>
        <strain evidence="4 6">A1</strain>
    </source>
</reference>
<dbReference type="EMBL" id="LLXL01000259">
    <property type="protein sequence ID" value="PKK75191.1"/>
    <property type="molecule type" value="Genomic_DNA"/>
</dbReference>
<keyword evidence="1" id="KW-1133">Transmembrane helix</keyword>
<proteinExistence type="predicted"/>
<feature type="transmembrane region" description="Helical" evidence="1">
    <location>
        <begin position="230"/>
        <end position="249"/>
    </location>
</feature>
<dbReference type="EMBL" id="LLXJ01000903">
    <property type="protein sequence ID" value="PKC05205.1"/>
    <property type="molecule type" value="Genomic_DNA"/>
</dbReference>
<keyword evidence="1" id="KW-0472">Membrane</keyword>
<dbReference type="VEuPathDB" id="FungiDB:RhiirA1_468125"/>
<dbReference type="Proteomes" id="UP000233469">
    <property type="component" value="Unassembled WGS sequence"/>
</dbReference>
<comment type="caution">
    <text evidence="2">The sequence shown here is derived from an EMBL/GenBank/DDBJ whole genome shotgun (WGS) entry which is preliminary data.</text>
</comment>
<feature type="transmembrane region" description="Helical" evidence="1">
    <location>
        <begin position="203"/>
        <end position="223"/>
    </location>
</feature>
<evidence type="ECO:0000256" key="1">
    <source>
        <dbReference type="SAM" id="Phobius"/>
    </source>
</evidence>
<feature type="transmembrane region" description="Helical" evidence="1">
    <location>
        <begin position="255"/>
        <end position="276"/>
    </location>
</feature>
<dbReference type="Proteomes" id="UP000232722">
    <property type="component" value="Unassembled WGS sequence"/>
</dbReference>
<feature type="transmembrane region" description="Helical" evidence="1">
    <location>
        <begin position="129"/>
        <end position="147"/>
    </location>
</feature>
<evidence type="ECO:0000313" key="2">
    <source>
        <dbReference type="EMBL" id="CAB5368625.1"/>
    </source>
</evidence>
<evidence type="ECO:0000313" key="3">
    <source>
        <dbReference type="EMBL" id="PKC05205.1"/>
    </source>
</evidence>
<sequence>MFLALVFIEKAQYNVNTTTNVNATNVDNTEFTILEKYWAQSGIVTWVTISFILLQIFAITFKACKKSCCQRNEQHDKTTCKLNFLPWWVTTISKLALAIIQNVVIINVIGYDKYKSMPCPLMCGKEVCQGEYGITLGFWLLLVLFKTTIQDFGCKDETENKTIKYIKIFVNVLSPLVDMAAKILVIFWPFLKCQPDFKEINHWEAYGASLITAVGFLSTPLILQYCQKLRFIFIIATLFFSLVGTYLVATRAPSLPIFGNNIGIVTGVATVLMSLINVSESCQKIPDNNQNLGEC</sequence>
<keyword evidence="1" id="KW-0812">Transmembrane</keyword>
<dbReference type="VEuPathDB" id="FungiDB:FUN_007059"/>